<dbReference type="Proteomes" id="UP000276834">
    <property type="component" value="Unassembled WGS sequence"/>
</dbReference>
<comment type="caution">
    <text evidence="1">The sequence shown here is derived from an EMBL/GenBank/DDBJ whole genome shotgun (WGS) entry which is preliminary data.</text>
</comment>
<gene>
    <name evidence="1" type="ORF">DV515_00002850</name>
</gene>
<accession>A0A3L8SV32</accession>
<organism evidence="1 2">
    <name type="scientific">Chloebia gouldiae</name>
    <name type="common">Gouldian finch</name>
    <name type="synonym">Erythrura gouldiae</name>
    <dbReference type="NCBI Taxonomy" id="44316"/>
    <lineage>
        <taxon>Eukaryota</taxon>
        <taxon>Metazoa</taxon>
        <taxon>Chordata</taxon>
        <taxon>Craniata</taxon>
        <taxon>Vertebrata</taxon>
        <taxon>Euteleostomi</taxon>
        <taxon>Archelosauria</taxon>
        <taxon>Archosauria</taxon>
        <taxon>Dinosauria</taxon>
        <taxon>Saurischia</taxon>
        <taxon>Theropoda</taxon>
        <taxon>Coelurosauria</taxon>
        <taxon>Aves</taxon>
        <taxon>Neognathae</taxon>
        <taxon>Neoaves</taxon>
        <taxon>Telluraves</taxon>
        <taxon>Australaves</taxon>
        <taxon>Passeriformes</taxon>
        <taxon>Passeroidea</taxon>
        <taxon>Passeridae</taxon>
        <taxon>Chloebia</taxon>
    </lineage>
</organism>
<keyword evidence="2" id="KW-1185">Reference proteome</keyword>
<protein>
    <submittedName>
        <fullName evidence="1">Uncharacterized protein</fullName>
    </submittedName>
</protein>
<proteinExistence type="predicted"/>
<dbReference type="AlphaFoldDB" id="A0A3L8SV32"/>
<evidence type="ECO:0000313" key="1">
    <source>
        <dbReference type="EMBL" id="RLW08978.1"/>
    </source>
</evidence>
<evidence type="ECO:0000313" key="2">
    <source>
        <dbReference type="Proteomes" id="UP000276834"/>
    </source>
</evidence>
<name>A0A3L8SV32_CHLGU</name>
<dbReference type="EMBL" id="QUSF01000005">
    <property type="protein sequence ID" value="RLW08978.1"/>
    <property type="molecule type" value="Genomic_DNA"/>
</dbReference>
<reference evidence="1 2" key="1">
    <citation type="journal article" date="2018" name="Proc. R. Soc. B">
        <title>A non-coding region near Follistatin controls head colour polymorphism in the Gouldian finch.</title>
        <authorList>
            <person name="Toomey M.B."/>
            <person name="Marques C.I."/>
            <person name="Andrade P."/>
            <person name="Araujo P.M."/>
            <person name="Sabatino S."/>
            <person name="Gazda M.A."/>
            <person name="Afonso S."/>
            <person name="Lopes R.J."/>
            <person name="Corbo J.C."/>
            <person name="Carneiro M."/>
        </authorList>
    </citation>
    <scope>NUCLEOTIDE SEQUENCE [LARGE SCALE GENOMIC DNA]</scope>
    <source>
        <strain evidence="1">Red01</strain>
        <tissue evidence="1">Muscle</tissue>
    </source>
</reference>
<sequence>MKSKYSKYSKGLFVLSSREPLKRVYREVVCDVCSVVSLRALDRIFSLLIKYHKVCNFCLVYPS</sequence>